<protein>
    <submittedName>
        <fullName evidence="2">Uncharacterized protein</fullName>
    </submittedName>
</protein>
<dbReference type="Proteomes" id="UP000297245">
    <property type="component" value="Unassembled WGS sequence"/>
</dbReference>
<dbReference type="AlphaFoldDB" id="A0A4S8LKP3"/>
<name>A0A4S8LKP3_DENBC</name>
<dbReference type="EMBL" id="ML179377">
    <property type="protein sequence ID" value="THU89218.1"/>
    <property type="molecule type" value="Genomic_DNA"/>
</dbReference>
<sequence length="252" mass="28396">MELFYEEEQIELGFQQTNPEYDFDSESDPDPEEDTQSSRHSAVQNPESPVQHPQPIQLYSEEDTQAPDYPTISIPGNSVQPLQSESGKNLYPHLILSGLPQVQSQVQYPTILSDPQHSPHSPPILSQSTPHLQPLLHSQSSILSQSETDYSIDFQSHNEITLTMFEYSHEKGDIWTGQESGHPTYHLDQTHFSPPGFNELRSSPAHIVADWQPLPAQGARLSEDTSANSFISETGRTRNSNRNRYESTICVQ</sequence>
<feature type="compositionally biased region" description="Polar residues" evidence="1">
    <location>
        <begin position="74"/>
        <end position="85"/>
    </location>
</feature>
<organism evidence="2 3">
    <name type="scientific">Dendrothele bispora (strain CBS 962.96)</name>
    <dbReference type="NCBI Taxonomy" id="1314807"/>
    <lineage>
        <taxon>Eukaryota</taxon>
        <taxon>Fungi</taxon>
        <taxon>Dikarya</taxon>
        <taxon>Basidiomycota</taxon>
        <taxon>Agaricomycotina</taxon>
        <taxon>Agaricomycetes</taxon>
        <taxon>Agaricomycetidae</taxon>
        <taxon>Agaricales</taxon>
        <taxon>Agaricales incertae sedis</taxon>
        <taxon>Dendrothele</taxon>
    </lineage>
</organism>
<proteinExistence type="predicted"/>
<keyword evidence="3" id="KW-1185">Reference proteome</keyword>
<evidence type="ECO:0000313" key="2">
    <source>
        <dbReference type="EMBL" id="THU89218.1"/>
    </source>
</evidence>
<reference evidence="2 3" key="1">
    <citation type="journal article" date="2019" name="Nat. Ecol. Evol.">
        <title>Megaphylogeny resolves global patterns of mushroom evolution.</title>
        <authorList>
            <person name="Varga T."/>
            <person name="Krizsan K."/>
            <person name="Foldi C."/>
            <person name="Dima B."/>
            <person name="Sanchez-Garcia M."/>
            <person name="Sanchez-Ramirez S."/>
            <person name="Szollosi G.J."/>
            <person name="Szarkandi J.G."/>
            <person name="Papp V."/>
            <person name="Albert L."/>
            <person name="Andreopoulos W."/>
            <person name="Angelini C."/>
            <person name="Antonin V."/>
            <person name="Barry K.W."/>
            <person name="Bougher N.L."/>
            <person name="Buchanan P."/>
            <person name="Buyck B."/>
            <person name="Bense V."/>
            <person name="Catcheside P."/>
            <person name="Chovatia M."/>
            <person name="Cooper J."/>
            <person name="Damon W."/>
            <person name="Desjardin D."/>
            <person name="Finy P."/>
            <person name="Geml J."/>
            <person name="Haridas S."/>
            <person name="Hughes K."/>
            <person name="Justo A."/>
            <person name="Karasinski D."/>
            <person name="Kautmanova I."/>
            <person name="Kiss B."/>
            <person name="Kocsube S."/>
            <person name="Kotiranta H."/>
            <person name="LaButti K.M."/>
            <person name="Lechner B.E."/>
            <person name="Liimatainen K."/>
            <person name="Lipzen A."/>
            <person name="Lukacs Z."/>
            <person name="Mihaltcheva S."/>
            <person name="Morgado L.N."/>
            <person name="Niskanen T."/>
            <person name="Noordeloos M.E."/>
            <person name="Ohm R.A."/>
            <person name="Ortiz-Santana B."/>
            <person name="Ovrebo C."/>
            <person name="Racz N."/>
            <person name="Riley R."/>
            <person name="Savchenko A."/>
            <person name="Shiryaev A."/>
            <person name="Soop K."/>
            <person name="Spirin V."/>
            <person name="Szebenyi C."/>
            <person name="Tomsovsky M."/>
            <person name="Tulloss R.E."/>
            <person name="Uehling J."/>
            <person name="Grigoriev I.V."/>
            <person name="Vagvolgyi C."/>
            <person name="Papp T."/>
            <person name="Martin F.M."/>
            <person name="Miettinen O."/>
            <person name="Hibbett D.S."/>
            <person name="Nagy L.G."/>
        </authorList>
    </citation>
    <scope>NUCLEOTIDE SEQUENCE [LARGE SCALE GENOMIC DNA]</scope>
    <source>
        <strain evidence="2 3">CBS 962.96</strain>
    </source>
</reference>
<feature type="compositionally biased region" description="Polar residues" evidence="1">
    <location>
        <begin position="39"/>
        <end position="48"/>
    </location>
</feature>
<accession>A0A4S8LKP3</accession>
<feature type="compositionally biased region" description="Polar residues" evidence="1">
    <location>
        <begin position="233"/>
        <end position="242"/>
    </location>
</feature>
<feature type="compositionally biased region" description="Acidic residues" evidence="1">
    <location>
        <begin position="1"/>
        <end position="10"/>
    </location>
</feature>
<feature type="compositionally biased region" description="Acidic residues" evidence="1">
    <location>
        <begin position="21"/>
        <end position="35"/>
    </location>
</feature>
<feature type="region of interest" description="Disordered" evidence="1">
    <location>
        <begin position="1"/>
        <end position="85"/>
    </location>
</feature>
<evidence type="ECO:0000256" key="1">
    <source>
        <dbReference type="SAM" id="MobiDB-lite"/>
    </source>
</evidence>
<evidence type="ECO:0000313" key="3">
    <source>
        <dbReference type="Proteomes" id="UP000297245"/>
    </source>
</evidence>
<feature type="region of interest" description="Disordered" evidence="1">
    <location>
        <begin position="233"/>
        <end position="252"/>
    </location>
</feature>
<gene>
    <name evidence="2" type="ORF">K435DRAFT_295836</name>
</gene>